<comment type="subcellular location">
    <subcellularLocation>
        <location evidence="1">Nucleus</location>
    </subcellularLocation>
</comment>
<accession>A0A8K0DW92</accession>
<feature type="region of interest" description="Disordered" evidence="6">
    <location>
        <begin position="34"/>
        <end position="75"/>
    </location>
</feature>
<evidence type="ECO:0000256" key="1">
    <source>
        <dbReference type="ARBA" id="ARBA00004123"/>
    </source>
</evidence>
<dbReference type="InterPro" id="IPR003340">
    <property type="entry name" value="B3_DNA-bd"/>
</dbReference>
<evidence type="ECO:0000256" key="4">
    <source>
        <dbReference type="ARBA" id="ARBA00023163"/>
    </source>
</evidence>
<feature type="compositionally biased region" description="Polar residues" evidence="6">
    <location>
        <begin position="34"/>
        <end position="45"/>
    </location>
</feature>
<dbReference type="SUPFAM" id="SSF101936">
    <property type="entry name" value="DNA-binding pseudobarrel domain"/>
    <property type="match status" value="1"/>
</dbReference>
<dbReference type="PANTHER" id="PTHR31391:SF99">
    <property type="entry name" value="B3 DOMAIN-CONTAINING PROTEIN OS06G0194400"/>
    <property type="match status" value="1"/>
</dbReference>
<gene>
    <name evidence="8" type="ORF">FNV43_RR22478</name>
</gene>
<evidence type="ECO:0000256" key="3">
    <source>
        <dbReference type="ARBA" id="ARBA00023125"/>
    </source>
</evidence>
<evidence type="ECO:0000256" key="6">
    <source>
        <dbReference type="SAM" id="MobiDB-lite"/>
    </source>
</evidence>
<keyword evidence="3" id="KW-0238">DNA-binding</keyword>
<sequence length="263" mass="30185">MVESKLRYEECRRQRLEENKKRMKELNLSNLAQALKTSSPKSSPVRQVKPRSRLPLEPSTVPPRRSSRVADKPPPCYKEVLVEPLGRPRSYQRRDLLNRRYASDKARKYAIERAGEVQSGLESNLPSFVKPMLQSHVTGGFWLGLPVQFCKKHLPHEDEIMSLVDEEGNEFPTKYLAEKTGLSGGWRGFSVDHQLVDGDAVVFHLVRPTEFKVYIIRAHDMKNDEESEEKEEDLDVTPLRRSAKRTRASNSVPLINFFKAVSS</sequence>
<dbReference type="InterPro" id="IPR015300">
    <property type="entry name" value="DNA-bd_pseudobarrel_sf"/>
</dbReference>
<dbReference type="PROSITE" id="PS50863">
    <property type="entry name" value="B3"/>
    <property type="match status" value="1"/>
</dbReference>
<evidence type="ECO:0000313" key="9">
    <source>
        <dbReference type="Proteomes" id="UP000796880"/>
    </source>
</evidence>
<keyword evidence="5" id="KW-0539">Nucleus</keyword>
<feature type="region of interest" description="Disordered" evidence="6">
    <location>
        <begin position="222"/>
        <end position="247"/>
    </location>
</feature>
<dbReference type="Pfam" id="PF02362">
    <property type="entry name" value="B3"/>
    <property type="match status" value="1"/>
</dbReference>
<organism evidence="8 9">
    <name type="scientific">Rhamnella rubrinervis</name>
    <dbReference type="NCBI Taxonomy" id="2594499"/>
    <lineage>
        <taxon>Eukaryota</taxon>
        <taxon>Viridiplantae</taxon>
        <taxon>Streptophyta</taxon>
        <taxon>Embryophyta</taxon>
        <taxon>Tracheophyta</taxon>
        <taxon>Spermatophyta</taxon>
        <taxon>Magnoliopsida</taxon>
        <taxon>eudicotyledons</taxon>
        <taxon>Gunneridae</taxon>
        <taxon>Pentapetalae</taxon>
        <taxon>rosids</taxon>
        <taxon>fabids</taxon>
        <taxon>Rosales</taxon>
        <taxon>Rhamnaceae</taxon>
        <taxon>rhamnoid group</taxon>
        <taxon>Rhamneae</taxon>
        <taxon>Rhamnella</taxon>
    </lineage>
</organism>
<feature type="compositionally biased region" description="Acidic residues" evidence="6">
    <location>
        <begin position="225"/>
        <end position="235"/>
    </location>
</feature>
<proteinExistence type="predicted"/>
<evidence type="ECO:0000313" key="8">
    <source>
        <dbReference type="EMBL" id="KAF3435389.1"/>
    </source>
</evidence>
<dbReference type="SMART" id="SM01019">
    <property type="entry name" value="B3"/>
    <property type="match status" value="1"/>
</dbReference>
<keyword evidence="2" id="KW-0805">Transcription regulation</keyword>
<dbReference type="InterPro" id="IPR044837">
    <property type="entry name" value="REM16-like"/>
</dbReference>
<evidence type="ECO:0000256" key="5">
    <source>
        <dbReference type="ARBA" id="ARBA00023242"/>
    </source>
</evidence>
<name>A0A8K0DW92_9ROSA</name>
<dbReference type="AlphaFoldDB" id="A0A8K0DW92"/>
<evidence type="ECO:0000259" key="7">
    <source>
        <dbReference type="PROSITE" id="PS50863"/>
    </source>
</evidence>
<protein>
    <recommendedName>
        <fullName evidence="7">TF-B3 domain-containing protein</fullName>
    </recommendedName>
</protein>
<evidence type="ECO:0000256" key="2">
    <source>
        <dbReference type="ARBA" id="ARBA00023015"/>
    </source>
</evidence>
<feature type="domain" description="TF-B3" evidence="7">
    <location>
        <begin position="128"/>
        <end position="219"/>
    </location>
</feature>
<comment type="caution">
    <text evidence="8">The sequence shown here is derived from an EMBL/GenBank/DDBJ whole genome shotgun (WGS) entry which is preliminary data.</text>
</comment>
<dbReference type="EMBL" id="VOIH02000010">
    <property type="protein sequence ID" value="KAF3435389.1"/>
    <property type="molecule type" value="Genomic_DNA"/>
</dbReference>
<dbReference type="GO" id="GO:0005634">
    <property type="term" value="C:nucleus"/>
    <property type="evidence" value="ECO:0007669"/>
    <property type="project" value="UniProtKB-SubCell"/>
</dbReference>
<dbReference type="GO" id="GO:0003677">
    <property type="term" value="F:DNA binding"/>
    <property type="evidence" value="ECO:0007669"/>
    <property type="project" value="UniProtKB-KW"/>
</dbReference>
<reference evidence="8" key="1">
    <citation type="submission" date="2020-03" db="EMBL/GenBank/DDBJ databases">
        <title>A high-quality chromosome-level genome assembly of a woody plant with both climbing and erect habits, Rhamnella rubrinervis.</title>
        <authorList>
            <person name="Lu Z."/>
            <person name="Yang Y."/>
            <person name="Zhu X."/>
            <person name="Sun Y."/>
        </authorList>
    </citation>
    <scope>NUCLEOTIDE SEQUENCE</scope>
    <source>
        <strain evidence="8">BYM</strain>
        <tissue evidence="8">Leaf</tissue>
    </source>
</reference>
<keyword evidence="4" id="KW-0804">Transcription</keyword>
<dbReference type="Gene3D" id="2.40.330.10">
    <property type="entry name" value="DNA-binding pseudobarrel domain"/>
    <property type="match status" value="1"/>
</dbReference>
<dbReference type="Proteomes" id="UP000796880">
    <property type="component" value="Unassembled WGS sequence"/>
</dbReference>
<keyword evidence="9" id="KW-1185">Reference proteome</keyword>
<dbReference type="PANTHER" id="PTHR31391">
    <property type="entry name" value="B3 DOMAIN-CONTAINING PROTEIN OS11G0197600-RELATED"/>
    <property type="match status" value="1"/>
</dbReference>
<dbReference type="CDD" id="cd10017">
    <property type="entry name" value="B3_DNA"/>
    <property type="match status" value="1"/>
</dbReference>
<dbReference type="OrthoDB" id="1909330at2759"/>